<sequence>MRNYSSRNYLWNREKREVVFNIEIGEMPEEEDYEECPECGAEMPDCPTCGETMKVCPECNKEVGPPTGTGPTVVANMKETSGGVSTRAAGKGGQFAKGGGHVPAAANKPGGINSPEMQAQRKGLQDKAPAGTNKYHYADAHMAATAAGHKPAAAHAYAAASAKADANGSINPHAAGQAALDAHVKAAKATAYGKTLIAVDKSGKPPLKEALVKWPSVKK</sequence>
<reference evidence="1" key="1">
    <citation type="submission" date="2020-05" db="EMBL/GenBank/DDBJ databases">
        <authorList>
            <person name="Chiriac C."/>
            <person name="Salcher M."/>
            <person name="Ghai R."/>
            <person name="Kavagutti S V."/>
        </authorList>
    </citation>
    <scope>NUCLEOTIDE SEQUENCE</scope>
</reference>
<evidence type="ECO:0000313" key="3">
    <source>
        <dbReference type="EMBL" id="CAB5227560.1"/>
    </source>
</evidence>
<evidence type="ECO:0000313" key="1">
    <source>
        <dbReference type="EMBL" id="CAB4197296.1"/>
    </source>
</evidence>
<gene>
    <name evidence="1" type="ORF">UFOVP1306_5</name>
    <name evidence="2" type="ORF">UFOVP1422_7</name>
    <name evidence="3" type="ORF">UFOVP1519_59</name>
</gene>
<organism evidence="1">
    <name type="scientific">uncultured Caudovirales phage</name>
    <dbReference type="NCBI Taxonomy" id="2100421"/>
    <lineage>
        <taxon>Viruses</taxon>
        <taxon>Duplodnaviria</taxon>
        <taxon>Heunggongvirae</taxon>
        <taxon>Uroviricota</taxon>
        <taxon>Caudoviricetes</taxon>
        <taxon>Peduoviridae</taxon>
        <taxon>Maltschvirus</taxon>
        <taxon>Maltschvirus maltsch</taxon>
    </lineage>
</organism>
<dbReference type="EMBL" id="LR797265">
    <property type="protein sequence ID" value="CAB4197296.1"/>
    <property type="molecule type" value="Genomic_DNA"/>
</dbReference>
<dbReference type="EMBL" id="LR797368">
    <property type="protein sequence ID" value="CAB4210233.1"/>
    <property type="molecule type" value="Genomic_DNA"/>
</dbReference>
<name>A0A6J5RT07_9CAUD</name>
<proteinExistence type="predicted"/>
<accession>A0A6J5RT07</accession>
<evidence type="ECO:0000313" key="2">
    <source>
        <dbReference type="EMBL" id="CAB4210233.1"/>
    </source>
</evidence>
<dbReference type="EMBL" id="LR798370">
    <property type="protein sequence ID" value="CAB5227560.1"/>
    <property type="molecule type" value="Genomic_DNA"/>
</dbReference>
<protein>
    <submittedName>
        <fullName evidence="1">Uncharacterized protein</fullName>
    </submittedName>
</protein>